<keyword evidence="3 10" id="KW-0812">Transmembrane</keyword>
<dbReference type="RefSeq" id="XP_022338247.1">
    <property type="nucleotide sequence ID" value="XM_022482539.1"/>
</dbReference>
<comment type="subcellular location">
    <subcellularLocation>
        <location evidence="1">Membrane</location>
        <topology evidence="1">Multi-pass membrane protein</topology>
    </subcellularLocation>
</comment>
<proteinExistence type="inferred from homology"/>
<feature type="transmembrane region" description="Helical" evidence="10">
    <location>
        <begin position="300"/>
        <end position="323"/>
    </location>
</feature>
<reference evidence="13 14" key="1">
    <citation type="submission" date="2025-04" db="UniProtKB">
        <authorList>
            <consortium name="RefSeq"/>
        </authorList>
    </citation>
    <scope>IDENTIFICATION</scope>
    <source>
        <tissue evidence="13 14">Whole sample</tissue>
    </source>
</reference>
<evidence type="ECO:0000256" key="10">
    <source>
        <dbReference type="SAM" id="Phobius"/>
    </source>
</evidence>
<evidence type="ECO:0000256" key="1">
    <source>
        <dbReference type="ARBA" id="ARBA00004141"/>
    </source>
</evidence>
<dbReference type="PRINTS" id="PR00237">
    <property type="entry name" value="GPCRRHODOPSN"/>
</dbReference>
<dbReference type="Proteomes" id="UP000694844">
    <property type="component" value="Chromosome 5"/>
</dbReference>
<dbReference type="PROSITE" id="PS50262">
    <property type="entry name" value="G_PROTEIN_RECEP_F1_2"/>
    <property type="match status" value="1"/>
</dbReference>
<evidence type="ECO:0000313" key="15">
    <source>
        <dbReference type="RefSeq" id="XP_022338247.1"/>
    </source>
</evidence>
<keyword evidence="5" id="KW-0297">G-protein coupled receptor</keyword>
<dbReference type="GO" id="GO:0005886">
    <property type="term" value="C:plasma membrane"/>
    <property type="evidence" value="ECO:0007669"/>
    <property type="project" value="TreeGrafter"/>
</dbReference>
<evidence type="ECO:0000313" key="13">
    <source>
        <dbReference type="RefSeq" id="XP_022338244.1"/>
    </source>
</evidence>
<dbReference type="GO" id="GO:0004983">
    <property type="term" value="F:neuropeptide Y receptor activity"/>
    <property type="evidence" value="ECO:0007669"/>
    <property type="project" value="InterPro"/>
</dbReference>
<evidence type="ECO:0000256" key="2">
    <source>
        <dbReference type="ARBA" id="ARBA00010663"/>
    </source>
</evidence>
<dbReference type="PRINTS" id="PR01012">
    <property type="entry name" value="NRPEPTIDEYR"/>
</dbReference>
<dbReference type="Pfam" id="PF00001">
    <property type="entry name" value="7tm_1"/>
    <property type="match status" value="1"/>
</dbReference>
<evidence type="ECO:0000256" key="8">
    <source>
        <dbReference type="ARBA" id="ARBA00023224"/>
    </source>
</evidence>
<keyword evidence="7" id="KW-0675">Receptor</keyword>
<dbReference type="OrthoDB" id="9880339at2759"/>
<keyword evidence="4 10" id="KW-1133">Transmembrane helix</keyword>
<gene>
    <name evidence="13 14 15" type="primary">LOC111133844</name>
</gene>
<feature type="transmembrane region" description="Helical" evidence="10">
    <location>
        <begin position="265"/>
        <end position="288"/>
    </location>
</feature>
<evidence type="ECO:0000256" key="6">
    <source>
        <dbReference type="ARBA" id="ARBA00023136"/>
    </source>
</evidence>
<dbReference type="PANTHER" id="PTHR45695:SF37">
    <property type="entry name" value="FREE FATTY ACID RECEPTOR 4-LIKE"/>
    <property type="match status" value="1"/>
</dbReference>
<evidence type="ECO:0000256" key="4">
    <source>
        <dbReference type="ARBA" id="ARBA00022989"/>
    </source>
</evidence>
<dbReference type="RefSeq" id="XP_022338246.1">
    <property type="nucleotide sequence ID" value="XM_022482538.1"/>
</dbReference>
<dbReference type="InterPro" id="IPR000611">
    <property type="entry name" value="NPY_rcpt"/>
</dbReference>
<dbReference type="RefSeq" id="XP_022338244.1">
    <property type="nucleotide sequence ID" value="XM_022482536.1"/>
</dbReference>
<evidence type="ECO:0000313" key="14">
    <source>
        <dbReference type="RefSeq" id="XP_022338246.1"/>
    </source>
</evidence>
<sequence length="373" mass="42387">MANKNKSYFVGLDQEYGWGNTTYFSYFSEFNRPWDGLPYIEAIALIFLFMFSLLGNSFVFFQMVKVRSTRTVTNYLICNLAVADILFSSGSPLIAAARLSGTWILGTFVCKMLVYVMFICASVMIWTMTVISIDRYICIFKKSTKKITPNMALCIIVVLWTLVFIAFVPLAMHFSVKKFPFGNTDIDICTLMWANNPDVRISLIFTVSVCLVGFVIPLIILVFNYFRILKKFWKTRRSVMTVVSSNTSKSVKSRKQRDIRLVKNLILLVLLFLLMWLPIFIVFVLIQADGMQEEMEISSQVLIGALCVALGNACVNPFLYSIMNDKVKRRILRAVCTWNRRIQIPTSDSKTDNSASKTAYQGPSIGQSMTSSS</sequence>
<feature type="domain" description="G-protein coupled receptors family 1 profile" evidence="11">
    <location>
        <begin position="55"/>
        <end position="320"/>
    </location>
</feature>
<dbReference type="AlphaFoldDB" id="A0A8B8EF78"/>
<evidence type="ECO:0000256" key="3">
    <source>
        <dbReference type="ARBA" id="ARBA00022692"/>
    </source>
</evidence>
<dbReference type="InterPro" id="IPR017452">
    <property type="entry name" value="GPCR_Rhodpsn_7TM"/>
</dbReference>
<dbReference type="InterPro" id="IPR000276">
    <property type="entry name" value="GPCR_Rhodpsn"/>
</dbReference>
<organism evidence="12 14">
    <name type="scientific">Crassostrea virginica</name>
    <name type="common">Eastern oyster</name>
    <dbReference type="NCBI Taxonomy" id="6565"/>
    <lineage>
        <taxon>Eukaryota</taxon>
        <taxon>Metazoa</taxon>
        <taxon>Spiralia</taxon>
        <taxon>Lophotrochozoa</taxon>
        <taxon>Mollusca</taxon>
        <taxon>Bivalvia</taxon>
        <taxon>Autobranchia</taxon>
        <taxon>Pteriomorphia</taxon>
        <taxon>Ostreida</taxon>
        <taxon>Ostreoidea</taxon>
        <taxon>Ostreidae</taxon>
        <taxon>Crassostrea</taxon>
    </lineage>
</organism>
<feature type="transmembrane region" description="Helical" evidence="10">
    <location>
        <begin position="201"/>
        <end position="226"/>
    </location>
</feature>
<evidence type="ECO:0000313" key="12">
    <source>
        <dbReference type="Proteomes" id="UP000694844"/>
    </source>
</evidence>
<feature type="transmembrane region" description="Helical" evidence="10">
    <location>
        <begin position="103"/>
        <end position="131"/>
    </location>
</feature>
<protein>
    <submittedName>
        <fullName evidence="13 14">Free fatty acid receptor 4-like</fullName>
    </submittedName>
</protein>
<dbReference type="CDD" id="cd00637">
    <property type="entry name" value="7tm_classA_rhodopsin-like"/>
    <property type="match status" value="1"/>
</dbReference>
<dbReference type="PANTHER" id="PTHR45695">
    <property type="entry name" value="LEUCOKININ RECEPTOR-RELATED"/>
    <property type="match status" value="1"/>
</dbReference>
<comment type="similarity">
    <text evidence="2">Belongs to the G-protein coupled receptor 1 family.</text>
</comment>
<keyword evidence="12" id="KW-1185">Reference proteome</keyword>
<evidence type="ECO:0000256" key="5">
    <source>
        <dbReference type="ARBA" id="ARBA00023040"/>
    </source>
</evidence>
<evidence type="ECO:0000256" key="9">
    <source>
        <dbReference type="SAM" id="MobiDB-lite"/>
    </source>
</evidence>
<feature type="transmembrane region" description="Helical" evidence="10">
    <location>
        <begin position="76"/>
        <end position="97"/>
    </location>
</feature>
<evidence type="ECO:0000259" key="11">
    <source>
        <dbReference type="PROSITE" id="PS50262"/>
    </source>
</evidence>
<dbReference type="KEGG" id="cvn:111133844"/>
<dbReference type="SMART" id="SM01381">
    <property type="entry name" value="7TM_GPCR_Srsx"/>
    <property type="match status" value="1"/>
</dbReference>
<dbReference type="SUPFAM" id="SSF81321">
    <property type="entry name" value="Family A G protein-coupled receptor-like"/>
    <property type="match status" value="1"/>
</dbReference>
<evidence type="ECO:0000256" key="7">
    <source>
        <dbReference type="ARBA" id="ARBA00023170"/>
    </source>
</evidence>
<name>A0A8B8EF78_CRAVI</name>
<dbReference type="GeneID" id="111133844"/>
<keyword evidence="6 10" id="KW-0472">Membrane</keyword>
<accession>A0A8B8EF78</accession>
<feature type="transmembrane region" description="Helical" evidence="10">
    <location>
        <begin position="152"/>
        <end position="172"/>
    </location>
</feature>
<feature type="transmembrane region" description="Helical" evidence="10">
    <location>
        <begin position="42"/>
        <end position="64"/>
    </location>
</feature>
<feature type="region of interest" description="Disordered" evidence="9">
    <location>
        <begin position="347"/>
        <end position="373"/>
    </location>
</feature>
<dbReference type="Gene3D" id="1.20.1070.10">
    <property type="entry name" value="Rhodopsin 7-helix transmembrane proteins"/>
    <property type="match status" value="1"/>
</dbReference>
<keyword evidence="8" id="KW-0807">Transducer</keyword>